<dbReference type="GO" id="GO:0005509">
    <property type="term" value="F:calcium ion binding"/>
    <property type="evidence" value="ECO:0007669"/>
    <property type="project" value="InterPro"/>
</dbReference>
<evidence type="ECO:0000259" key="2">
    <source>
        <dbReference type="PROSITE" id="PS50222"/>
    </source>
</evidence>
<name>A0A1Q9DG67_SYMMI</name>
<evidence type="ECO:0000256" key="1">
    <source>
        <dbReference type="ARBA" id="ARBA00022837"/>
    </source>
</evidence>
<dbReference type="InterPro" id="IPR018247">
    <property type="entry name" value="EF_Hand_1_Ca_BS"/>
</dbReference>
<dbReference type="InterPro" id="IPR002048">
    <property type="entry name" value="EF_hand_dom"/>
</dbReference>
<dbReference type="PROSITE" id="PS50222">
    <property type="entry name" value="EF_HAND_2"/>
    <property type="match status" value="1"/>
</dbReference>
<keyword evidence="4" id="KW-1185">Reference proteome</keyword>
<dbReference type="EMBL" id="LSRX01000554">
    <property type="protein sequence ID" value="OLP94176.1"/>
    <property type="molecule type" value="Genomic_DNA"/>
</dbReference>
<protein>
    <recommendedName>
        <fullName evidence="2">EF-hand domain-containing protein</fullName>
    </recommendedName>
</protein>
<dbReference type="PROSITE" id="PS00018">
    <property type="entry name" value="EF_HAND_1"/>
    <property type="match status" value="1"/>
</dbReference>
<feature type="domain" description="EF-hand" evidence="2">
    <location>
        <begin position="66"/>
        <end position="101"/>
    </location>
</feature>
<dbReference type="Proteomes" id="UP000186817">
    <property type="component" value="Unassembled WGS sequence"/>
</dbReference>
<gene>
    <name evidence="3" type="ORF">AK812_SmicGene23858</name>
</gene>
<dbReference type="InterPro" id="IPR011992">
    <property type="entry name" value="EF-hand-dom_pair"/>
</dbReference>
<accession>A0A1Q9DG67</accession>
<keyword evidence="1" id="KW-0106">Calcium</keyword>
<dbReference type="SUPFAM" id="SSF47473">
    <property type="entry name" value="EF-hand"/>
    <property type="match status" value="1"/>
</dbReference>
<dbReference type="OrthoDB" id="417987at2759"/>
<evidence type="ECO:0000313" key="4">
    <source>
        <dbReference type="Proteomes" id="UP000186817"/>
    </source>
</evidence>
<dbReference type="AlphaFoldDB" id="A0A1Q9DG67"/>
<proteinExistence type="predicted"/>
<dbReference type="Gene3D" id="1.10.238.10">
    <property type="entry name" value="EF-hand"/>
    <property type="match status" value="1"/>
</dbReference>
<comment type="caution">
    <text evidence="3">The sequence shown here is derived from an EMBL/GenBank/DDBJ whole genome shotgun (WGS) entry which is preliminary data.</text>
</comment>
<sequence length="176" mass="20178">MALDITRYSCVNVGRHGQRQGEADPALLDMLHVMEQDPLPMQVVSEDARKQHGWLRTPFESAEVSELGEAMRELFSAYDTSEDGQIDLAEFVQAQMHLAEAVGDVFDRRVATHRFYSMQNARLGRVSFSGFFREEVKRLQDDADVNAGPPRAEWPKRLLWCANQIRLGQRHRHVQV</sequence>
<evidence type="ECO:0000313" key="3">
    <source>
        <dbReference type="EMBL" id="OLP94176.1"/>
    </source>
</evidence>
<organism evidence="3 4">
    <name type="scientific">Symbiodinium microadriaticum</name>
    <name type="common">Dinoflagellate</name>
    <name type="synonym">Zooxanthella microadriatica</name>
    <dbReference type="NCBI Taxonomy" id="2951"/>
    <lineage>
        <taxon>Eukaryota</taxon>
        <taxon>Sar</taxon>
        <taxon>Alveolata</taxon>
        <taxon>Dinophyceae</taxon>
        <taxon>Suessiales</taxon>
        <taxon>Symbiodiniaceae</taxon>
        <taxon>Symbiodinium</taxon>
    </lineage>
</organism>
<reference evidence="3 4" key="1">
    <citation type="submission" date="2016-02" db="EMBL/GenBank/DDBJ databases">
        <title>Genome analysis of coral dinoflagellate symbionts highlights evolutionary adaptations to a symbiotic lifestyle.</title>
        <authorList>
            <person name="Aranda M."/>
            <person name="Li Y."/>
            <person name="Liew Y.J."/>
            <person name="Baumgarten S."/>
            <person name="Simakov O."/>
            <person name="Wilson M."/>
            <person name="Piel J."/>
            <person name="Ashoor H."/>
            <person name="Bougouffa S."/>
            <person name="Bajic V.B."/>
            <person name="Ryu T."/>
            <person name="Ravasi T."/>
            <person name="Bayer T."/>
            <person name="Micklem G."/>
            <person name="Kim H."/>
            <person name="Bhak J."/>
            <person name="Lajeunesse T.C."/>
            <person name="Voolstra C.R."/>
        </authorList>
    </citation>
    <scope>NUCLEOTIDE SEQUENCE [LARGE SCALE GENOMIC DNA]</scope>
    <source>
        <strain evidence="3 4">CCMP2467</strain>
    </source>
</reference>